<dbReference type="InParanoid" id="A0A5Q0BIX5"/>
<gene>
    <name evidence="1" type="ORF">F6R98_03325</name>
</gene>
<dbReference type="Gene3D" id="1.10.150.240">
    <property type="entry name" value="Putative phosphatase, domain 2"/>
    <property type="match status" value="1"/>
</dbReference>
<organism evidence="1 2">
    <name type="scientific">Candidatus Methylospira mobilis</name>
    <dbReference type="NCBI Taxonomy" id="1808979"/>
    <lineage>
        <taxon>Bacteria</taxon>
        <taxon>Pseudomonadati</taxon>
        <taxon>Pseudomonadota</taxon>
        <taxon>Gammaproteobacteria</taxon>
        <taxon>Methylococcales</taxon>
        <taxon>Methylococcaceae</taxon>
        <taxon>Candidatus Methylospira</taxon>
    </lineage>
</organism>
<dbReference type="Pfam" id="PF00702">
    <property type="entry name" value="Hydrolase"/>
    <property type="match status" value="1"/>
</dbReference>
<dbReference type="InterPro" id="IPR023214">
    <property type="entry name" value="HAD_sf"/>
</dbReference>
<keyword evidence="2" id="KW-1185">Reference proteome</keyword>
<dbReference type="Gene3D" id="3.40.50.1000">
    <property type="entry name" value="HAD superfamily/HAD-like"/>
    <property type="match status" value="1"/>
</dbReference>
<dbReference type="SFLD" id="SFLDG01129">
    <property type="entry name" value="C1.5:_HAD__Beta-PGM__Phosphata"/>
    <property type="match status" value="1"/>
</dbReference>
<name>A0A5Q0BIX5_9GAMM</name>
<proteinExistence type="predicted"/>
<dbReference type="PRINTS" id="PR00413">
    <property type="entry name" value="HADHALOGNASE"/>
</dbReference>
<dbReference type="SFLD" id="SFLDS00003">
    <property type="entry name" value="Haloacid_Dehalogenase"/>
    <property type="match status" value="1"/>
</dbReference>
<dbReference type="PANTHER" id="PTHR43611">
    <property type="entry name" value="ALPHA-D-GLUCOSE 1-PHOSPHATE PHOSPHATASE"/>
    <property type="match status" value="1"/>
</dbReference>
<accession>A0A5Q0BIX5</accession>
<dbReference type="SUPFAM" id="SSF56784">
    <property type="entry name" value="HAD-like"/>
    <property type="match status" value="1"/>
</dbReference>
<dbReference type="InterPro" id="IPR006439">
    <property type="entry name" value="HAD-SF_hydro_IA"/>
</dbReference>
<dbReference type="PANTHER" id="PTHR43611:SF3">
    <property type="entry name" value="FLAVIN MONONUCLEOTIDE HYDROLASE 1, CHLOROPLATIC"/>
    <property type="match status" value="1"/>
</dbReference>
<dbReference type="AlphaFoldDB" id="A0A5Q0BIX5"/>
<dbReference type="EMBL" id="CP044205">
    <property type="protein sequence ID" value="QFY41776.1"/>
    <property type="molecule type" value="Genomic_DNA"/>
</dbReference>
<dbReference type="OrthoDB" id="9773910at2"/>
<reference evidence="1 2" key="1">
    <citation type="submission" date="2019-09" db="EMBL/GenBank/DDBJ databases">
        <title>Ecophysiology of the spiral-shaped methanotroph Methylospira mobilis as revealed by the complete genome sequence.</title>
        <authorList>
            <person name="Oshkin I.Y."/>
            <person name="Dedysh S.N."/>
            <person name="Miroshnikov K."/>
            <person name="Danilova O.V."/>
            <person name="Hakobyan A."/>
            <person name="Liesack W."/>
        </authorList>
    </citation>
    <scope>NUCLEOTIDE SEQUENCE [LARGE SCALE GENOMIC DNA]</scope>
    <source>
        <strain evidence="1 2">Shm1</strain>
    </source>
</reference>
<dbReference type="Proteomes" id="UP000325755">
    <property type="component" value="Chromosome"/>
</dbReference>
<protein>
    <submittedName>
        <fullName evidence="1">HAD family phosphatase</fullName>
    </submittedName>
</protein>
<evidence type="ECO:0000313" key="2">
    <source>
        <dbReference type="Proteomes" id="UP000325755"/>
    </source>
</evidence>
<dbReference type="KEGG" id="mmob:F6R98_03325"/>
<dbReference type="NCBIfam" id="TIGR01509">
    <property type="entry name" value="HAD-SF-IA-v3"/>
    <property type="match status" value="1"/>
</dbReference>
<dbReference type="CDD" id="cd02603">
    <property type="entry name" value="HAD_sEH-N_like"/>
    <property type="match status" value="1"/>
</dbReference>
<evidence type="ECO:0000313" key="1">
    <source>
        <dbReference type="EMBL" id="QFY41776.1"/>
    </source>
</evidence>
<dbReference type="InterPro" id="IPR023198">
    <property type="entry name" value="PGP-like_dom2"/>
</dbReference>
<dbReference type="RefSeq" id="WP_153247760.1">
    <property type="nucleotide sequence ID" value="NZ_CP044205.1"/>
</dbReference>
<dbReference type="FunCoup" id="A0A5Q0BIX5">
    <property type="interactions" value="34"/>
</dbReference>
<dbReference type="InterPro" id="IPR036412">
    <property type="entry name" value="HAD-like_sf"/>
</dbReference>
<sequence length="200" mass="22890">MNKPALLLFDLGGVLIENATCERLNRLLPQPLDDAIVKERWLHSSAIRRFERGDVSPQDFAESFLAEWDIRLTVDAFLQEFISWPKGFYPEARETLRILRQSYRVCCLSNSNVLHWERFGGFAEDFDIALSSHLLGVIKPDREAFTRALRECDIGPEEVCFFDDILTNIQAAQSIGMRAFHVEGFKSLQCVLQDQGLLPV</sequence>